<evidence type="ECO:0000256" key="2">
    <source>
        <dbReference type="ARBA" id="ARBA00023315"/>
    </source>
</evidence>
<dbReference type="GO" id="GO:0004315">
    <property type="term" value="F:3-oxoacyl-[acyl-carrier-protein] synthase activity"/>
    <property type="evidence" value="ECO:0007669"/>
    <property type="project" value="InterPro"/>
</dbReference>
<dbReference type="PANTHER" id="PTHR34069:SF2">
    <property type="entry name" value="BETA-KETOACYL-[ACYL-CARRIER-PROTEIN] SYNTHASE III"/>
    <property type="match status" value="1"/>
</dbReference>
<dbReference type="SUPFAM" id="SSF53901">
    <property type="entry name" value="Thiolase-like"/>
    <property type="match status" value="1"/>
</dbReference>
<keyword evidence="1" id="KW-0808">Transferase</keyword>
<dbReference type="InterPro" id="IPR016039">
    <property type="entry name" value="Thiolase-like"/>
</dbReference>
<accession>A0A1I0MAH7</accession>
<dbReference type="GO" id="GO:0044550">
    <property type="term" value="P:secondary metabolite biosynthetic process"/>
    <property type="evidence" value="ECO:0007669"/>
    <property type="project" value="TreeGrafter"/>
</dbReference>
<reference evidence="5 6" key="1">
    <citation type="submission" date="2016-10" db="EMBL/GenBank/DDBJ databases">
        <authorList>
            <person name="de Groot N.N."/>
        </authorList>
    </citation>
    <scope>NUCLEOTIDE SEQUENCE [LARGE SCALE GENOMIC DNA]</scope>
    <source>
        <strain evidence="5 6">TC2-24</strain>
    </source>
</reference>
<evidence type="ECO:0000313" key="5">
    <source>
        <dbReference type="EMBL" id="SEV84361.1"/>
    </source>
</evidence>
<dbReference type="Proteomes" id="UP000199373">
    <property type="component" value="Unassembled WGS sequence"/>
</dbReference>
<dbReference type="AlphaFoldDB" id="A0A1I0MAH7"/>
<keyword evidence="6" id="KW-1185">Reference proteome</keyword>
<feature type="domain" description="Beta-ketoacyl-[acyl-carrier-protein] synthase III N-terminal" evidence="4">
    <location>
        <begin position="112"/>
        <end position="186"/>
    </location>
</feature>
<dbReference type="InterPro" id="IPR013751">
    <property type="entry name" value="ACP_syn_III_N"/>
</dbReference>
<evidence type="ECO:0000313" key="6">
    <source>
        <dbReference type="Proteomes" id="UP000199373"/>
    </source>
</evidence>
<dbReference type="EMBL" id="FOIQ01000001">
    <property type="protein sequence ID" value="SEV84361.1"/>
    <property type="molecule type" value="Genomic_DNA"/>
</dbReference>
<dbReference type="Pfam" id="PF08545">
    <property type="entry name" value="ACP_syn_III"/>
    <property type="match status" value="1"/>
</dbReference>
<evidence type="ECO:0000259" key="4">
    <source>
        <dbReference type="Pfam" id="PF08545"/>
    </source>
</evidence>
<sequence>MSLLTVKGVRIAGFSAGVPKQIVSKIDSINSSDYDASEFIEKTGIKEVHVSDDFAASDLCLAAAEKLLQDLGWEKDSVEGIFFVSQHPDYILPATSCILQERMGLSKECYAMDISLGCSGWVYGLNAASSVLAGHGMKRALLLAGDARKRAKCDFDPLFGFAGTVTALEYTGLEEDVMRFHLGTDGSGYDALIIPDGGSRNPATVDSFKMEEVDGKMMHRMQARMKGMDVFSFSISIVPKSIKKLMAEEKKTAEDYDYFVLHQANTMINEMIRKKIKAKPEQVPYSLHEFGNTSMASIPLSIVTQLKGKVESKPISYIACGFGVGLSWGTVSFRTDGLVISDLVEL</sequence>
<evidence type="ECO:0000259" key="3">
    <source>
        <dbReference type="Pfam" id="PF08541"/>
    </source>
</evidence>
<dbReference type="CDD" id="cd00830">
    <property type="entry name" value="KAS_III"/>
    <property type="match status" value="1"/>
</dbReference>
<name>A0A1I0MAH7_9BACT</name>
<dbReference type="Gene3D" id="3.40.47.10">
    <property type="match status" value="1"/>
</dbReference>
<dbReference type="Pfam" id="PF08541">
    <property type="entry name" value="ACP_syn_III_C"/>
    <property type="match status" value="1"/>
</dbReference>
<feature type="domain" description="Beta-ketoacyl-[acyl-carrier-protein] synthase III C-terminal" evidence="3">
    <location>
        <begin position="247"/>
        <end position="334"/>
    </location>
</feature>
<evidence type="ECO:0000256" key="1">
    <source>
        <dbReference type="ARBA" id="ARBA00022679"/>
    </source>
</evidence>
<keyword evidence="2" id="KW-0012">Acyltransferase</keyword>
<proteinExistence type="predicted"/>
<dbReference type="PANTHER" id="PTHR34069">
    <property type="entry name" value="3-OXOACYL-[ACYL-CARRIER-PROTEIN] SYNTHASE 3"/>
    <property type="match status" value="1"/>
</dbReference>
<dbReference type="RefSeq" id="WP_091914375.1">
    <property type="nucleotide sequence ID" value="NZ_FOIQ01000001.1"/>
</dbReference>
<protein>
    <submittedName>
        <fullName evidence="5">3-oxoacyl-[acyl-carrier-protein] synthase-3</fullName>
    </submittedName>
</protein>
<gene>
    <name evidence="5" type="ORF">SAMN04487850_0406</name>
</gene>
<organism evidence="5 6">
    <name type="scientific">Prevotella aff. ruminicola Tc2-24</name>
    <dbReference type="NCBI Taxonomy" id="81582"/>
    <lineage>
        <taxon>Bacteria</taxon>
        <taxon>Pseudomonadati</taxon>
        <taxon>Bacteroidota</taxon>
        <taxon>Bacteroidia</taxon>
        <taxon>Bacteroidales</taxon>
        <taxon>Prevotellaceae</taxon>
        <taxon>Prevotella</taxon>
    </lineage>
</organism>
<dbReference type="InterPro" id="IPR013747">
    <property type="entry name" value="ACP_syn_III_C"/>
</dbReference>
<dbReference type="GO" id="GO:0006633">
    <property type="term" value="P:fatty acid biosynthetic process"/>
    <property type="evidence" value="ECO:0007669"/>
    <property type="project" value="InterPro"/>
</dbReference>